<organism evidence="4 5">
    <name type="scientific">Streptomyces albus</name>
    <dbReference type="NCBI Taxonomy" id="1888"/>
    <lineage>
        <taxon>Bacteria</taxon>
        <taxon>Bacillati</taxon>
        <taxon>Actinomycetota</taxon>
        <taxon>Actinomycetes</taxon>
        <taxon>Kitasatosporales</taxon>
        <taxon>Streptomycetaceae</taxon>
        <taxon>Streptomyces</taxon>
    </lineage>
</organism>
<keyword evidence="1" id="KW-0805">Transcription regulation</keyword>
<dbReference type="SUPFAM" id="SSF46689">
    <property type="entry name" value="Homeodomain-like"/>
    <property type="match status" value="1"/>
</dbReference>
<dbReference type="PRINTS" id="PR00455">
    <property type="entry name" value="HTHTETR"/>
</dbReference>
<evidence type="ECO:0000256" key="3">
    <source>
        <dbReference type="ARBA" id="ARBA00023163"/>
    </source>
</evidence>
<dbReference type="AlphaFoldDB" id="A0A6C1BZA6"/>
<dbReference type="InterPro" id="IPR036271">
    <property type="entry name" value="Tet_transcr_reg_TetR-rel_C_sf"/>
</dbReference>
<dbReference type="PANTHER" id="PTHR30055:SF234">
    <property type="entry name" value="HTH-TYPE TRANSCRIPTIONAL REGULATOR BETI"/>
    <property type="match status" value="1"/>
</dbReference>
<evidence type="ECO:0000313" key="4">
    <source>
        <dbReference type="EMBL" id="TGG79656.1"/>
    </source>
</evidence>
<sequence length="191" mass="20957">MTESRRRRPRADAQRNRDRLLAEADAVFRQEGTDASLERIARRAGVAIGTLYGHFPSRRALIGALLRERNEALFARGRELLAGPEPGRALARWVDAMVEHATAYRGLAAVLAEGLCDQESELHTCCRELIVLSGELLASARADGALRREVTGADIFALMSAVAWVRGHLPAEQAERLMSLTMDGILSPSTR</sequence>
<evidence type="ECO:0000313" key="5">
    <source>
        <dbReference type="Proteomes" id="UP000298111"/>
    </source>
</evidence>
<dbReference type="PROSITE" id="PS50977">
    <property type="entry name" value="HTH_TETR_2"/>
    <property type="match status" value="1"/>
</dbReference>
<keyword evidence="2" id="KW-0238">DNA-binding</keyword>
<evidence type="ECO:0000256" key="1">
    <source>
        <dbReference type="ARBA" id="ARBA00023015"/>
    </source>
</evidence>
<dbReference type="RefSeq" id="WP_016473105.1">
    <property type="nucleotide sequence ID" value="NZ_BBQG01000013.1"/>
</dbReference>
<dbReference type="Pfam" id="PF00440">
    <property type="entry name" value="TetR_N"/>
    <property type="match status" value="1"/>
</dbReference>
<dbReference type="EMBL" id="RCIY01000076">
    <property type="protein sequence ID" value="TGG79656.1"/>
    <property type="molecule type" value="Genomic_DNA"/>
</dbReference>
<dbReference type="GO" id="GO:0003700">
    <property type="term" value="F:DNA-binding transcription factor activity"/>
    <property type="evidence" value="ECO:0007669"/>
    <property type="project" value="TreeGrafter"/>
</dbReference>
<dbReference type="Gene3D" id="1.10.357.10">
    <property type="entry name" value="Tetracycline Repressor, domain 2"/>
    <property type="match status" value="1"/>
</dbReference>
<dbReference type="SUPFAM" id="SSF48498">
    <property type="entry name" value="Tetracyclin repressor-like, C-terminal domain"/>
    <property type="match status" value="1"/>
</dbReference>
<dbReference type="GeneID" id="75185772"/>
<keyword evidence="3" id="KW-0804">Transcription</keyword>
<gene>
    <name evidence="4" type="ORF">D8771_23230</name>
</gene>
<dbReference type="InterPro" id="IPR050109">
    <property type="entry name" value="HTH-type_TetR-like_transc_reg"/>
</dbReference>
<protein>
    <submittedName>
        <fullName evidence="4">TetR/AcrR family transcriptional regulator</fullName>
    </submittedName>
</protein>
<dbReference type="Pfam" id="PF21597">
    <property type="entry name" value="TetR_C_43"/>
    <property type="match status" value="1"/>
</dbReference>
<name>A0A6C1BZA6_9ACTN</name>
<reference evidence="4 5" key="1">
    <citation type="submission" date="2018-10" db="EMBL/GenBank/DDBJ databases">
        <title>Isolation of pseudouridimycin from Streptomyces albus DSM 40763.</title>
        <authorList>
            <person name="Rosenqvist P."/>
            <person name="Metsae-Ketelae M."/>
            <person name="Virta P."/>
        </authorList>
    </citation>
    <scope>NUCLEOTIDE SEQUENCE [LARGE SCALE GENOMIC DNA]</scope>
    <source>
        <strain evidence="4 5">DSM 40763</strain>
    </source>
</reference>
<evidence type="ECO:0000256" key="2">
    <source>
        <dbReference type="ARBA" id="ARBA00023125"/>
    </source>
</evidence>
<comment type="caution">
    <text evidence="4">The sequence shown here is derived from an EMBL/GenBank/DDBJ whole genome shotgun (WGS) entry which is preliminary data.</text>
</comment>
<accession>A0A6C1BZA6</accession>
<dbReference type="InterPro" id="IPR009057">
    <property type="entry name" value="Homeodomain-like_sf"/>
</dbReference>
<dbReference type="InterPro" id="IPR001647">
    <property type="entry name" value="HTH_TetR"/>
</dbReference>
<dbReference type="PANTHER" id="PTHR30055">
    <property type="entry name" value="HTH-TYPE TRANSCRIPTIONAL REGULATOR RUTR"/>
    <property type="match status" value="1"/>
</dbReference>
<dbReference type="GO" id="GO:0000976">
    <property type="term" value="F:transcription cis-regulatory region binding"/>
    <property type="evidence" value="ECO:0007669"/>
    <property type="project" value="TreeGrafter"/>
</dbReference>
<dbReference type="InterPro" id="IPR049445">
    <property type="entry name" value="TetR_SbtR-like_C"/>
</dbReference>
<dbReference type="Proteomes" id="UP000298111">
    <property type="component" value="Unassembled WGS sequence"/>
</dbReference>
<proteinExistence type="predicted"/>